<name>A0ABN2JNE6_9ACTN</name>
<dbReference type="EMBL" id="BAAAME010000002">
    <property type="protein sequence ID" value="GAA1733448.1"/>
    <property type="molecule type" value="Genomic_DNA"/>
</dbReference>
<dbReference type="PROSITE" id="PS51935">
    <property type="entry name" value="NLPC_P60"/>
    <property type="match status" value="1"/>
</dbReference>
<keyword evidence="3" id="KW-0378">Hydrolase</keyword>
<protein>
    <submittedName>
        <fullName evidence="8">C40 family peptidase</fullName>
    </submittedName>
</protein>
<comment type="similarity">
    <text evidence="1">Belongs to the peptidase C40 family.</text>
</comment>
<feature type="chain" id="PRO_5045909177" evidence="6">
    <location>
        <begin position="42"/>
        <end position="337"/>
    </location>
</feature>
<dbReference type="InterPro" id="IPR038765">
    <property type="entry name" value="Papain-like_cys_pep_sf"/>
</dbReference>
<evidence type="ECO:0000256" key="1">
    <source>
        <dbReference type="ARBA" id="ARBA00007074"/>
    </source>
</evidence>
<dbReference type="RefSeq" id="WP_344198918.1">
    <property type="nucleotide sequence ID" value="NZ_BAAAME010000002.1"/>
</dbReference>
<feature type="domain" description="NlpC/P60" evidence="7">
    <location>
        <begin position="224"/>
        <end position="337"/>
    </location>
</feature>
<gene>
    <name evidence="8" type="ORF">GCM10009710_12700</name>
</gene>
<keyword evidence="4" id="KW-0788">Thiol protease</keyword>
<evidence type="ECO:0000256" key="6">
    <source>
        <dbReference type="SAM" id="SignalP"/>
    </source>
</evidence>
<comment type="caution">
    <text evidence="8">The sequence shown here is derived from an EMBL/GenBank/DDBJ whole genome shotgun (WGS) entry which is preliminary data.</text>
</comment>
<dbReference type="InterPro" id="IPR051202">
    <property type="entry name" value="Peptidase_C40"/>
</dbReference>
<dbReference type="Pfam" id="PF00877">
    <property type="entry name" value="NLPC_P60"/>
    <property type="match status" value="1"/>
</dbReference>
<evidence type="ECO:0000256" key="2">
    <source>
        <dbReference type="ARBA" id="ARBA00022670"/>
    </source>
</evidence>
<accession>A0ABN2JNE6</accession>
<keyword evidence="9" id="KW-1185">Reference proteome</keyword>
<feature type="signal peptide" evidence="6">
    <location>
        <begin position="1"/>
        <end position="41"/>
    </location>
</feature>
<evidence type="ECO:0000313" key="8">
    <source>
        <dbReference type="EMBL" id="GAA1733448.1"/>
    </source>
</evidence>
<dbReference type="PANTHER" id="PTHR47053:SF1">
    <property type="entry name" value="MUREIN DD-ENDOPEPTIDASE MEPH-RELATED"/>
    <property type="match status" value="1"/>
</dbReference>
<proteinExistence type="inferred from homology"/>
<dbReference type="PANTHER" id="PTHR47053">
    <property type="entry name" value="MUREIN DD-ENDOPEPTIDASE MEPH-RELATED"/>
    <property type="match status" value="1"/>
</dbReference>
<keyword evidence="5" id="KW-0175">Coiled coil</keyword>
<feature type="coiled-coil region" evidence="5">
    <location>
        <begin position="52"/>
        <end position="100"/>
    </location>
</feature>
<dbReference type="InterPro" id="IPR000064">
    <property type="entry name" value="NLP_P60_dom"/>
</dbReference>
<sequence length="337" mass="34848">MASTHHPDRKTPVRLTALRRLAPAALAVVLGAGLVAGSAQAEPDRADAVTQVEQAFNAAAAVNEEVNQLSSDIASAEASIAALDTEIAQIQSTYDEQRAALGAVIVQQQIDTPLGATASLLGSDDPETFLEGLSAVQAFNSTQVEALESFTATSADLQSRQSQLEQLKAQLEADKADADTKSAEVQNAYDAAQAQLAALDQTQRAQFDTANNASVPANPGAAPSAFSGSAIDFALTQLGKPYRYGGNGPDSYDCSGFTKASFAAAGISLPRTARTQYAASTKISMSDIQPGDLVFYGDMSHVAIYLGNGQVVEAPSSGSSVRVTSLRGSFTQAGRVG</sequence>
<reference evidence="8 9" key="1">
    <citation type="journal article" date="2019" name="Int. J. Syst. Evol. Microbiol.">
        <title>The Global Catalogue of Microorganisms (GCM) 10K type strain sequencing project: providing services to taxonomists for standard genome sequencing and annotation.</title>
        <authorList>
            <consortium name="The Broad Institute Genomics Platform"/>
            <consortium name="The Broad Institute Genome Sequencing Center for Infectious Disease"/>
            <person name="Wu L."/>
            <person name="Ma J."/>
        </authorList>
    </citation>
    <scope>NUCLEOTIDE SEQUENCE [LARGE SCALE GENOMIC DNA]</scope>
    <source>
        <strain evidence="8 9">JCM 13518</strain>
    </source>
</reference>
<evidence type="ECO:0000313" key="9">
    <source>
        <dbReference type="Proteomes" id="UP001501057"/>
    </source>
</evidence>
<evidence type="ECO:0000259" key="7">
    <source>
        <dbReference type="PROSITE" id="PS51935"/>
    </source>
</evidence>
<keyword evidence="6" id="KW-0732">Signal</keyword>
<dbReference type="Gene3D" id="3.90.1720.10">
    <property type="entry name" value="endopeptidase domain like (from Nostoc punctiforme)"/>
    <property type="match status" value="1"/>
</dbReference>
<keyword evidence="2" id="KW-0645">Protease</keyword>
<evidence type="ECO:0000256" key="4">
    <source>
        <dbReference type="ARBA" id="ARBA00022807"/>
    </source>
</evidence>
<evidence type="ECO:0000256" key="3">
    <source>
        <dbReference type="ARBA" id="ARBA00022801"/>
    </source>
</evidence>
<dbReference type="SUPFAM" id="SSF54001">
    <property type="entry name" value="Cysteine proteinases"/>
    <property type="match status" value="1"/>
</dbReference>
<feature type="coiled-coil region" evidence="5">
    <location>
        <begin position="154"/>
        <end position="202"/>
    </location>
</feature>
<organism evidence="8 9">
    <name type="scientific">Aeromicrobium alkaliterrae</name>
    <dbReference type="NCBI Taxonomy" id="302168"/>
    <lineage>
        <taxon>Bacteria</taxon>
        <taxon>Bacillati</taxon>
        <taxon>Actinomycetota</taxon>
        <taxon>Actinomycetes</taxon>
        <taxon>Propionibacteriales</taxon>
        <taxon>Nocardioidaceae</taxon>
        <taxon>Aeromicrobium</taxon>
    </lineage>
</organism>
<dbReference type="Gene3D" id="6.10.250.3150">
    <property type="match status" value="1"/>
</dbReference>
<evidence type="ECO:0000256" key="5">
    <source>
        <dbReference type="SAM" id="Coils"/>
    </source>
</evidence>
<dbReference type="Proteomes" id="UP001501057">
    <property type="component" value="Unassembled WGS sequence"/>
</dbReference>